<dbReference type="CDD" id="cd07505">
    <property type="entry name" value="HAD_BPGM-like"/>
    <property type="match status" value="1"/>
</dbReference>
<evidence type="ECO:0000256" key="3">
    <source>
        <dbReference type="ARBA" id="ARBA00022723"/>
    </source>
</evidence>
<dbReference type="PANTHER" id="PTHR46193">
    <property type="entry name" value="6-PHOSPHOGLUCONATE PHOSPHATASE"/>
    <property type="match status" value="1"/>
</dbReference>
<sequence>MHKYKGVIFDFNGTLFFDNPKHILAWSKISQDIRHHGIDEEELHEHINGVPNNKVVEYMFGGKCDPSEMEKYSQLKEEYYRQFCKEDQATFHLVKGAEEYFDYLKESNIPFTIASASIKPNIDFFVESFHLDQWIEPSRIVYDDGTYENKIAMFKKAAHNIGVEIQDCLIIEDSVSGITNAYKAGCHNIVVVDSANKKEEYEKLPGVVHVIDSFENFK</sequence>
<keyword evidence="5" id="KW-0119">Carbohydrate metabolism</keyword>
<name>A0A6N7VIV6_9FIRM</name>
<dbReference type="Proteomes" id="UP000434241">
    <property type="component" value="Unassembled WGS sequence"/>
</dbReference>
<evidence type="ECO:0000256" key="4">
    <source>
        <dbReference type="ARBA" id="ARBA00022842"/>
    </source>
</evidence>
<dbReference type="InterPro" id="IPR023198">
    <property type="entry name" value="PGP-like_dom2"/>
</dbReference>
<evidence type="ECO:0000313" key="6">
    <source>
        <dbReference type="EMBL" id="MSS56394.1"/>
    </source>
</evidence>
<keyword evidence="4" id="KW-0460">Magnesium</keyword>
<dbReference type="GO" id="GO:0003824">
    <property type="term" value="F:catalytic activity"/>
    <property type="evidence" value="ECO:0007669"/>
    <property type="project" value="UniProtKB-ARBA"/>
</dbReference>
<dbReference type="Gene3D" id="1.10.150.240">
    <property type="entry name" value="Putative phosphatase, domain 2"/>
    <property type="match status" value="1"/>
</dbReference>
<dbReference type="InterPro" id="IPR023214">
    <property type="entry name" value="HAD_sf"/>
</dbReference>
<dbReference type="InterPro" id="IPR036412">
    <property type="entry name" value="HAD-like_sf"/>
</dbReference>
<gene>
    <name evidence="6" type="ORF">FYJ55_05665</name>
</gene>
<comment type="caution">
    <text evidence="6">The sequence shown here is derived from an EMBL/GenBank/DDBJ whole genome shotgun (WGS) entry which is preliminary data.</text>
</comment>
<keyword evidence="3" id="KW-0479">Metal-binding</keyword>
<dbReference type="Gene3D" id="3.40.50.1000">
    <property type="entry name" value="HAD superfamily/HAD-like"/>
    <property type="match status" value="1"/>
</dbReference>
<evidence type="ECO:0000256" key="2">
    <source>
        <dbReference type="ARBA" id="ARBA00006171"/>
    </source>
</evidence>
<evidence type="ECO:0000256" key="5">
    <source>
        <dbReference type="ARBA" id="ARBA00023277"/>
    </source>
</evidence>
<dbReference type="InterPro" id="IPR041492">
    <property type="entry name" value="HAD_2"/>
</dbReference>
<reference evidence="6 7" key="1">
    <citation type="submission" date="2019-08" db="EMBL/GenBank/DDBJ databases">
        <title>In-depth cultivation of the pig gut microbiome towards novel bacterial diversity and tailored functional studies.</title>
        <authorList>
            <person name="Wylensek D."/>
            <person name="Hitch T.C.A."/>
            <person name="Clavel T."/>
        </authorList>
    </citation>
    <scope>NUCLEOTIDE SEQUENCE [LARGE SCALE GENOMIC DNA]</scope>
    <source>
        <strain evidence="6 7">LKV-472-APC-3</strain>
    </source>
</reference>
<comment type="cofactor">
    <cofactor evidence="1">
        <name>Mg(2+)</name>
        <dbReference type="ChEBI" id="CHEBI:18420"/>
    </cofactor>
</comment>
<keyword evidence="7" id="KW-1185">Reference proteome</keyword>
<dbReference type="AlphaFoldDB" id="A0A6N7VIV6"/>
<dbReference type="InterPro" id="IPR051600">
    <property type="entry name" value="Beta-PGM-like"/>
</dbReference>
<dbReference type="PANTHER" id="PTHR46193:SF18">
    <property type="entry name" value="HEXITOL PHOSPHATASE B"/>
    <property type="match status" value="1"/>
</dbReference>
<evidence type="ECO:0000256" key="1">
    <source>
        <dbReference type="ARBA" id="ARBA00001946"/>
    </source>
</evidence>
<organism evidence="6 7">
    <name type="scientific">Holdemanella porci</name>
    <dbReference type="NCBI Taxonomy" id="2652276"/>
    <lineage>
        <taxon>Bacteria</taxon>
        <taxon>Bacillati</taxon>
        <taxon>Bacillota</taxon>
        <taxon>Erysipelotrichia</taxon>
        <taxon>Erysipelotrichales</taxon>
        <taxon>Erysipelotrichaceae</taxon>
        <taxon>Holdemanella</taxon>
    </lineage>
</organism>
<dbReference type="SUPFAM" id="SSF56784">
    <property type="entry name" value="HAD-like"/>
    <property type="match status" value="1"/>
</dbReference>
<dbReference type="GO" id="GO:0046872">
    <property type="term" value="F:metal ion binding"/>
    <property type="evidence" value="ECO:0007669"/>
    <property type="project" value="UniProtKB-KW"/>
</dbReference>
<dbReference type="EMBL" id="VUMR01000024">
    <property type="protein sequence ID" value="MSS56394.1"/>
    <property type="molecule type" value="Genomic_DNA"/>
</dbReference>
<dbReference type="GeneID" id="93158777"/>
<evidence type="ECO:0000313" key="7">
    <source>
        <dbReference type="Proteomes" id="UP000434241"/>
    </source>
</evidence>
<protein>
    <submittedName>
        <fullName evidence="6">HAD family phosphatase</fullName>
    </submittedName>
</protein>
<proteinExistence type="inferred from homology"/>
<accession>A0A6N7VIV6</accession>
<comment type="similarity">
    <text evidence="2">Belongs to the HAD-like hydrolase superfamily. CbbY/CbbZ/Gph/YieH family.</text>
</comment>
<dbReference type="Pfam" id="PF13419">
    <property type="entry name" value="HAD_2"/>
    <property type="match status" value="1"/>
</dbReference>
<dbReference type="RefSeq" id="WP_154556023.1">
    <property type="nucleotide sequence ID" value="NZ_JAQXZU010000025.1"/>
</dbReference>